<feature type="binding site" evidence="7">
    <location>
        <position position="54"/>
    </location>
    <ligand>
        <name>Zn(2+)</name>
        <dbReference type="ChEBI" id="CHEBI:29105"/>
        <note>catalytic</note>
    </ligand>
</feature>
<dbReference type="CDD" id="cd01285">
    <property type="entry name" value="nucleoside_deaminase"/>
    <property type="match status" value="1"/>
</dbReference>
<reference evidence="9 10" key="1">
    <citation type="submission" date="2020-08" db="EMBL/GenBank/DDBJ databases">
        <title>Genome public.</title>
        <authorList>
            <person name="Liu C."/>
            <person name="Sun Q."/>
        </authorList>
    </citation>
    <scope>NUCLEOTIDE SEQUENCE [LARGE SCALE GENOMIC DNA]</scope>
    <source>
        <strain evidence="9 10">NSJ-71</strain>
    </source>
</reference>
<evidence type="ECO:0000256" key="2">
    <source>
        <dbReference type="ARBA" id="ARBA00022694"/>
    </source>
</evidence>
<gene>
    <name evidence="7" type="primary">tadA</name>
    <name evidence="9" type="ORF">H8R91_03050</name>
</gene>
<protein>
    <recommendedName>
        <fullName evidence="7">tRNA-specific adenosine deaminase</fullName>
        <ecNumber evidence="7">3.5.4.33</ecNumber>
    </recommendedName>
</protein>
<dbReference type="Pfam" id="PF00383">
    <property type="entry name" value="dCMP_cyt_deam_1"/>
    <property type="match status" value="1"/>
</dbReference>
<accession>A0ABR7HJ60</accession>
<evidence type="ECO:0000256" key="4">
    <source>
        <dbReference type="ARBA" id="ARBA00022801"/>
    </source>
</evidence>
<evidence type="ECO:0000259" key="8">
    <source>
        <dbReference type="PROSITE" id="PS51747"/>
    </source>
</evidence>
<keyword evidence="2 7" id="KW-0819">tRNA processing</keyword>
<evidence type="ECO:0000256" key="7">
    <source>
        <dbReference type="HAMAP-Rule" id="MF_00972"/>
    </source>
</evidence>
<keyword evidence="4 7" id="KW-0378">Hydrolase</keyword>
<feature type="binding site" evidence="7">
    <location>
        <position position="84"/>
    </location>
    <ligand>
        <name>Zn(2+)</name>
        <dbReference type="ChEBI" id="CHEBI:29105"/>
        <note>catalytic</note>
    </ligand>
</feature>
<comment type="subunit">
    <text evidence="7">Homodimer.</text>
</comment>
<comment type="cofactor">
    <cofactor evidence="7">
        <name>Zn(2+)</name>
        <dbReference type="ChEBI" id="CHEBI:29105"/>
    </cofactor>
    <text evidence="7">Binds 1 zinc ion per subunit.</text>
</comment>
<sequence length="149" mass="16817">MSEFNIKYMEKALELAREAFQDDEVPVGAVIVRNGEIVATGRNRREKEKNALLHAETDAINNACKVLGGWRLWNCDIYVTLEPCPMCAGAIINAHIPNVYFGAYDFKNGSCGTITNLFEMPYNFKPNCKGGIMQEECADLLKSFFKRLR</sequence>
<dbReference type="RefSeq" id="WP_186934815.1">
    <property type="nucleotide sequence ID" value="NZ_JACOPS010000001.1"/>
</dbReference>
<dbReference type="Gene3D" id="3.40.140.10">
    <property type="entry name" value="Cytidine Deaminase, domain 2"/>
    <property type="match status" value="1"/>
</dbReference>
<dbReference type="HAMAP" id="MF_00972">
    <property type="entry name" value="tRNA_aden_deaminase"/>
    <property type="match status" value="1"/>
</dbReference>
<dbReference type="PANTHER" id="PTHR11079">
    <property type="entry name" value="CYTOSINE DEAMINASE FAMILY MEMBER"/>
    <property type="match status" value="1"/>
</dbReference>
<dbReference type="EMBL" id="JACOPS010000001">
    <property type="protein sequence ID" value="MBC5727527.1"/>
    <property type="molecule type" value="Genomic_DNA"/>
</dbReference>
<dbReference type="InterPro" id="IPR016192">
    <property type="entry name" value="APOBEC/CMP_deaminase_Zn-bd"/>
</dbReference>
<dbReference type="InterPro" id="IPR028883">
    <property type="entry name" value="tRNA_aden_deaminase"/>
</dbReference>
<dbReference type="SUPFAM" id="SSF53927">
    <property type="entry name" value="Cytidine deaminase-like"/>
    <property type="match status" value="1"/>
</dbReference>
<organism evidence="9 10">
    <name type="scientific">Ruminococcus intestinalis</name>
    <dbReference type="NCBI Taxonomy" id="2763066"/>
    <lineage>
        <taxon>Bacteria</taxon>
        <taxon>Bacillati</taxon>
        <taxon>Bacillota</taxon>
        <taxon>Clostridia</taxon>
        <taxon>Eubacteriales</taxon>
        <taxon>Oscillospiraceae</taxon>
        <taxon>Ruminococcus</taxon>
    </lineage>
</organism>
<comment type="similarity">
    <text evidence="1">Belongs to the cytidine and deoxycytidylate deaminase family. ADAT2 subfamily.</text>
</comment>
<dbReference type="PROSITE" id="PS51747">
    <property type="entry name" value="CYT_DCMP_DEAMINASES_2"/>
    <property type="match status" value="1"/>
</dbReference>
<dbReference type="InterPro" id="IPR002125">
    <property type="entry name" value="CMP_dCMP_dom"/>
</dbReference>
<comment type="function">
    <text evidence="7">Catalyzes the deamination of adenosine to inosine at the wobble position 34 of tRNA(Arg2).</text>
</comment>
<dbReference type="PANTHER" id="PTHR11079:SF179">
    <property type="entry name" value="TRNA(ADENINE(34)) DEAMINASE, CHLOROPLASTIC"/>
    <property type="match status" value="1"/>
</dbReference>
<dbReference type="PROSITE" id="PS00903">
    <property type="entry name" value="CYT_DCMP_DEAMINASES_1"/>
    <property type="match status" value="1"/>
</dbReference>
<evidence type="ECO:0000256" key="5">
    <source>
        <dbReference type="ARBA" id="ARBA00022833"/>
    </source>
</evidence>
<evidence type="ECO:0000313" key="9">
    <source>
        <dbReference type="EMBL" id="MBC5727527.1"/>
    </source>
</evidence>
<feature type="binding site" evidence="7">
    <location>
        <position position="87"/>
    </location>
    <ligand>
        <name>Zn(2+)</name>
        <dbReference type="ChEBI" id="CHEBI:29105"/>
        <note>catalytic</note>
    </ligand>
</feature>
<keyword evidence="3 7" id="KW-0479">Metal-binding</keyword>
<keyword evidence="10" id="KW-1185">Reference proteome</keyword>
<dbReference type="Proteomes" id="UP000636755">
    <property type="component" value="Unassembled WGS sequence"/>
</dbReference>
<dbReference type="InterPro" id="IPR016193">
    <property type="entry name" value="Cytidine_deaminase-like"/>
</dbReference>
<evidence type="ECO:0000256" key="3">
    <source>
        <dbReference type="ARBA" id="ARBA00022723"/>
    </source>
</evidence>
<evidence type="ECO:0000256" key="1">
    <source>
        <dbReference type="ARBA" id="ARBA00010669"/>
    </source>
</evidence>
<evidence type="ECO:0000256" key="6">
    <source>
        <dbReference type="ARBA" id="ARBA00048045"/>
    </source>
</evidence>
<feature type="domain" description="CMP/dCMP-type deaminase" evidence="8">
    <location>
        <begin position="3"/>
        <end position="113"/>
    </location>
</feature>
<proteinExistence type="inferred from homology"/>
<keyword evidence="5 7" id="KW-0862">Zinc</keyword>
<evidence type="ECO:0000313" key="10">
    <source>
        <dbReference type="Proteomes" id="UP000636755"/>
    </source>
</evidence>
<feature type="active site" description="Proton donor" evidence="7">
    <location>
        <position position="56"/>
    </location>
</feature>
<comment type="catalytic activity">
    <reaction evidence="6 7">
        <text>adenosine(34) in tRNA + H2O + H(+) = inosine(34) in tRNA + NH4(+)</text>
        <dbReference type="Rhea" id="RHEA:43168"/>
        <dbReference type="Rhea" id="RHEA-COMP:10373"/>
        <dbReference type="Rhea" id="RHEA-COMP:10374"/>
        <dbReference type="ChEBI" id="CHEBI:15377"/>
        <dbReference type="ChEBI" id="CHEBI:15378"/>
        <dbReference type="ChEBI" id="CHEBI:28938"/>
        <dbReference type="ChEBI" id="CHEBI:74411"/>
        <dbReference type="ChEBI" id="CHEBI:82852"/>
        <dbReference type="EC" id="3.5.4.33"/>
    </reaction>
</comment>
<comment type="caution">
    <text evidence="9">The sequence shown here is derived from an EMBL/GenBank/DDBJ whole genome shotgun (WGS) entry which is preliminary data.</text>
</comment>
<name>A0ABR7HJ60_9FIRM</name>
<dbReference type="EC" id="3.5.4.33" evidence="7"/>